<dbReference type="EMBL" id="JAQJZL010000003">
    <property type="protein sequence ID" value="KAJ6047582.1"/>
    <property type="molecule type" value="Genomic_DNA"/>
</dbReference>
<protein>
    <submittedName>
        <fullName evidence="1">Uncharacterized protein</fullName>
    </submittedName>
</protein>
<evidence type="ECO:0000313" key="2">
    <source>
        <dbReference type="Proteomes" id="UP001219568"/>
    </source>
</evidence>
<reference evidence="1" key="1">
    <citation type="journal article" date="2023" name="IMA Fungus">
        <title>Comparative genomic study of the Penicillium genus elucidates a diverse pangenome and 15 lateral gene transfer events.</title>
        <authorList>
            <person name="Petersen C."/>
            <person name="Sorensen T."/>
            <person name="Nielsen M.R."/>
            <person name="Sondergaard T.E."/>
            <person name="Sorensen J.L."/>
            <person name="Fitzpatrick D.A."/>
            <person name="Frisvad J.C."/>
            <person name="Nielsen K.L."/>
        </authorList>
    </citation>
    <scope>NUCLEOTIDE SEQUENCE</scope>
    <source>
        <strain evidence="1">IBT 15450</strain>
    </source>
</reference>
<comment type="caution">
    <text evidence="1">The sequence shown here is derived from an EMBL/GenBank/DDBJ whole genome shotgun (WGS) entry which is preliminary data.</text>
</comment>
<proteinExistence type="predicted"/>
<reference evidence="1" key="2">
    <citation type="submission" date="2023-01" db="EMBL/GenBank/DDBJ databases">
        <authorList>
            <person name="Petersen C."/>
        </authorList>
    </citation>
    <scope>NUCLEOTIDE SEQUENCE</scope>
    <source>
        <strain evidence="1">IBT 15450</strain>
    </source>
</reference>
<sequence length="119" mass="13465">MLIPSMFIFCPTGDPLLEQSSRRGAVHWVTVTFTSEEQKLADVFLMEIMEKACRNGRAMITLSPLHHDGLNCLSLPVYGANLSDAEILSFASHNAWLRYKDILDGLVRIDRVRIFGVER</sequence>
<keyword evidence="2" id="KW-1185">Reference proteome</keyword>
<organism evidence="1 2">
    <name type="scientific">Penicillium canescens</name>
    <dbReference type="NCBI Taxonomy" id="5083"/>
    <lineage>
        <taxon>Eukaryota</taxon>
        <taxon>Fungi</taxon>
        <taxon>Dikarya</taxon>
        <taxon>Ascomycota</taxon>
        <taxon>Pezizomycotina</taxon>
        <taxon>Eurotiomycetes</taxon>
        <taxon>Eurotiomycetidae</taxon>
        <taxon>Eurotiales</taxon>
        <taxon>Aspergillaceae</taxon>
        <taxon>Penicillium</taxon>
    </lineage>
</organism>
<gene>
    <name evidence="1" type="ORF">N7460_003729</name>
</gene>
<dbReference type="Proteomes" id="UP001219568">
    <property type="component" value="Unassembled WGS sequence"/>
</dbReference>
<name>A0AAD6NB20_PENCN</name>
<accession>A0AAD6NB20</accession>
<evidence type="ECO:0000313" key="1">
    <source>
        <dbReference type="EMBL" id="KAJ6047582.1"/>
    </source>
</evidence>
<dbReference type="AlphaFoldDB" id="A0AAD6NB20"/>